<dbReference type="AlphaFoldDB" id="A0A3S5FEM5"/>
<name>A0A3S5FEM5_9PLAT</name>
<gene>
    <name evidence="1" type="ORF">PXEA_LOCUS19808</name>
</gene>
<organism evidence="1 2">
    <name type="scientific">Protopolystoma xenopodis</name>
    <dbReference type="NCBI Taxonomy" id="117903"/>
    <lineage>
        <taxon>Eukaryota</taxon>
        <taxon>Metazoa</taxon>
        <taxon>Spiralia</taxon>
        <taxon>Lophotrochozoa</taxon>
        <taxon>Platyhelminthes</taxon>
        <taxon>Monogenea</taxon>
        <taxon>Polyopisthocotylea</taxon>
        <taxon>Polystomatidea</taxon>
        <taxon>Polystomatidae</taxon>
        <taxon>Protopolystoma</taxon>
    </lineage>
</organism>
<dbReference type="Proteomes" id="UP000784294">
    <property type="component" value="Unassembled WGS sequence"/>
</dbReference>
<proteinExistence type="predicted"/>
<reference evidence="1" key="1">
    <citation type="submission" date="2018-11" db="EMBL/GenBank/DDBJ databases">
        <authorList>
            <consortium name="Pathogen Informatics"/>
        </authorList>
    </citation>
    <scope>NUCLEOTIDE SEQUENCE</scope>
</reference>
<sequence length="89" mass="10173">MGRGREGILPRKEQSVPSFLVVVIIKKKTFLALSHEAVVQDCTPQELSNYKTVNCEDVMQKWICLFTAALNSPFVEAELHFRALRLIRL</sequence>
<dbReference type="EMBL" id="CAAALY010079807">
    <property type="protein sequence ID" value="VEL26368.1"/>
    <property type="molecule type" value="Genomic_DNA"/>
</dbReference>
<accession>A0A3S5FEM5</accession>
<keyword evidence="2" id="KW-1185">Reference proteome</keyword>
<evidence type="ECO:0000313" key="1">
    <source>
        <dbReference type="EMBL" id="VEL26368.1"/>
    </source>
</evidence>
<comment type="caution">
    <text evidence="1">The sequence shown here is derived from an EMBL/GenBank/DDBJ whole genome shotgun (WGS) entry which is preliminary data.</text>
</comment>
<evidence type="ECO:0000313" key="2">
    <source>
        <dbReference type="Proteomes" id="UP000784294"/>
    </source>
</evidence>
<protein>
    <submittedName>
        <fullName evidence="1">Uncharacterized protein</fullName>
    </submittedName>
</protein>